<organism evidence="1 2">
    <name type="scientific">Funneliformis mosseae</name>
    <name type="common">Endomycorrhizal fungus</name>
    <name type="synonym">Glomus mosseae</name>
    <dbReference type="NCBI Taxonomy" id="27381"/>
    <lineage>
        <taxon>Eukaryota</taxon>
        <taxon>Fungi</taxon>
        <taxon>Fungi incertae sedis</taxon>
        <taxon>Mucoromycota</taxon>
        <taxon>Glomeromycotina</taxon>
        <taxon>Glomeromycetes</taxon>
        <taxon>Glomerales</taxon>
        <taxon>Glomeraceae</taxon>
        <taxon>Funneliformis</taxon>
    </lineage>
</organism>
<dbReference type="InterPro" id="IPR012337">
    <property type="entry name" value="RNaseH-like_sf"/>
</dbReference>
<proteinExistence type="predicted"/>
<feature type="non-terminal residue" evidence="1">
    <location>
        <position position="1"/>
    </location>
</feature>
<evidence type="ECO:0000313" key="2">
    <source>
        <dbReference type="Proteomes" id="UP000789375"/>
    </source>
</evidence>
<keyword evidence="2" id="KW-1185">Reference proteome</keyword>
<comment type="caution">
    <text evidence="1">The sequence shown here is derived from an EMBL/GenBank/DDBJ whole genome shotgun (WGS) entry which is preliminary data.</text>
</comment>
<sequence>PIRDVATSSNFKNNSIYTVQNDGIKLEALLLDNNKWSVLQDLLNLLKPFAQITDIISGSQYPILSMIYPVLIKLKNHLINFKTHANQVALIIIQTSDCIE</sequence>
<dbReference type="Proteomes" id="UP000789375">
    <property type="component" value="Unassembled WGS sequence"/>
</dbReference>
<dbReference type="AlphaFoldDB" id="A0A9N9EUP4"/>
<accession>A0A9N9EUP4</accession>
<dbReference type="EMBL" id="CAJVPP010007735">
    <property type="protein sequence ID" value="CAG8691198.1"/>
    <property type="molecule type" value="Genomic_DNA"/>
</dbReference>
<reference evidence="1" key="1">
    <citation type="submission" date="2021-06" db="EMBL/GenBank/DDBJ databases">
        <authorList>
            <person name="Kallberg Y."/>
            <person name="Tangrot J."/>
            <person name="Rosling A."/>
        </authorList>
    </citation>
    <scope>NUCLEOTIDE SEQUENCE</scope>
    <source>
        <strain evidence="1">87-6 pot B 2015</strain>
    </source>
</reference>
<protein>
    <submittedName>
        <fullName evidence="1">15636_t:CDS:1</fullName>
    </submittedName>
</protein>
<gene>
    <name evidence="1" type="ORF">FMOSSE_LOCUS13353</name>
</gene>
<evidence type="ECO:0000313" key="1">
    <source>
        <dbReference type="EMBL" id="CAG8691198.1"/>
    </source>
</evidence>
<dbReference type="SUPFAM" id="SSF53098">
    <property type="entry name" value="Ribonuclease H-like"/>
    <property type="match status" value="1"/>
</dbReference>
<name>A0A9N9EUP4_FUNMO</name>